<dbReference type="AlphaFoldDB" id="A2DP31"/>
<gene>
    <name evidence="2" type="ORF">TVAG_011050</name>
</gene>
<dbReference type="VEuPathDB" id="TrichDB:TVAGG3_0989240"/>
<dbReference type="Proteomes" id="UP000001542">
    <property type="component" value="Unassembled WGS sequence"/>
</dbReference>
<name>A2DP31_TRIV3</name>
<keyword evidence="1" id="KW-1133">Transmembrane helix</keyword>
<dbReference type="VEuPathDB" id="TrichDB:TVAG_011050"/>
<reference evidence="2" key="2">
    <citation type="journal article" date="2007" name="Science">
        <title>Draft genome sequence of the sexually transmitted pathogen Trichomonas vaginalis.</title>
        <authorList>
            <person name="Carlton J.M."/>
            <person name="Hirt R.P."/>
            <person name="Silva J.C."/>
            <person name="Delcher A.L."/>
            <person name="Schatz M."/>
            <person name="Zhao Q."/>
            <person name="Wortman J.R."/>
            <person name="Bidwell S.L."/>
            <person name="Alsmark U.C.M."/>
            <person name="Besteiro S."/>
            <person name="Sicheritz-Ponten T."/>
            <person name="Noel C.J."/>
            <person name="Dacks J.B."/>
            <person name="Foster P.G."/>
            <person name="Simillion C."/>
            <person name="Van de Peer Y."/>
            <person name="Miranda-Saavedra D."/>
            <person name="Barton G.J."/>
            <person name="Westrop G.D."/>
            <person name="Mueller S."/>
            <person name="Dessi D."/>
            <person name="Fiori P.L."/>
            <person name="Ren Q."/>
            <person name="Paulsen I."/>
            <person name="Zhang H."/>
            <person name="Bastida-Corcuera F.D."/>
            <person name="Simoes-Barbosa A."/>
            <person name="Brown M.T."/>
            <person name="Hayes R.D."/>
            <person name="Mukherjee M."/>
            <person name="Okumura C.Y."/>
            <person name="Schneider R."/>
            <person name="Smith A.J."/>
            <person name="Vanacova S."/>
            <person name="Villalvazo M."/>
            <person name="Haas B.J."/>
            <person name="Pertea M."/>
            <person name="Feldblyum T.V."/>
            <person name="Utterback T.R."/>
            <person name="Shu C.L."/>
            <person name="Osoegawa K."/>
            <person name="de Jong P.J."/>
            <person name="Hrdy I."/>
            <person name="Horvathova L."/>
            <person name="Zubacova Z."/>
            <person name="Dolezal P."/>
            <person name="Malik S.B."/>
            <person name="Logsdon J.M. Jr."/>
            <person name="Henze K."/>
            <person name="Gupta A."/>
            <person name="Wang C.C."/>
            <person name="Dunne R.L."/>
            <person name="Upcroft J.A."/>
            <person name="Upcroft P."/>
            <person name="White O."/>
            <person name="Salzberg S.L."/>
            <person name="Tang P."/>
            <person name="Chiu C.-H."/>
            <person name="Lee Y.-S."/>
            <person name="Embley T.M."/>
            <person name="Coombs G.H."/>
            <person name="Mottram J.C."/>
            <person name="Tachezy J."/>
            <person name="Fraser-Liggett C.M."/>
            <person name="Johnson P.J."/>
        </authorList>
    </citation>
    <scope>NUCLEOTIDE SEQUENCE [LARGE SCALE GENOMIC DNA]</scope>
    <source>
        <strain evidence="2">G3</strain>
    </source>
</reference>
<protein>
    <submittedName>
        <fullName evidence="2">Uncharacterized protein</fullName>
    </submittedName>
</protein>
<organism evidence="2 3">
    <name type="scientific">Trichomonas vaginalis (strain ATCC PRA-98 / G3)</name>
    <dbReference type="NCBI Taxonomy" id="412133"/>
    <lineage>
        <taxon>Eukaryota</taxon>
        <taxon>Metamonada</taxon>
        <taxon>Parabasalia</taxon>
        <taxon>Trichomonadida</taxon>
        <taxon>Trichomonadidae</taxon>
        <taxon>Trichomonas</taxon>
    </lineage>
</organism>
<dbReference type="RefSeq" id="XP_001330015.1">
    <property type="nucleotide sequence ID" value="XM_001329980.1"/>
</dbReference>
<dbReference type="SMR" id="A2DP31"/>
<feature type="transmembrane region" description="Helical" evidence="1">
    <location>
        <begin position="134"/>
        <end position="154"/>
    </location>
</feature>
<reference evidence="2" key="1">
    <citation type="submission" date="2006-10" db="EMBL/GenBank/DDBJ databases">
        <authorList>
            <person name="Amadeo P."/>
            <person name="Zhao Q."/>
            <person name="Wortman J."/>
            <person name="Fraser-Liggett C."/>
            <person name="Carlton J."/>
        </authorList>
    </citation>
    <scope>NUCLEOTIDE SEQUENCE</scope>
    <source>
        <strain evidence="2">G3</strain>
    </source>
</reference>
<keyword evidence="1" id="KW-0812">Transmembrane</keyword>
<dbReference type="InParanoid" id="A2DP31"/>
<dbReference type="EMBL" id="DS113225">
    <property type="protein sequence ID" value="EAY17880.1"/>
    <property type="molecule type" value="Genomic_DNA"/>
</dbReference>
<evidence type="ECO:0000313" key="2">
    <source>
        <dbReference type="EMBL" id="EAY17880.1"/>
    </source>
</evidence>
<dbReference type="KEGG" id="tva:4775901"/>
<sequence length="164" mass="19471">MDDNQVIIDIPGAISEAKQVQNPQHRVTKYMDVLYAINQAEKIDERSYKHILSILEDTYALCRQYRVLNSDEIKEALNYIKRIVRQMDKNEQDALPLTQTKLREYIHQTIGAMRFIIRDLKDSKENPYHFQLDISTVLLSIMMFILFIFVVIKVRSVENPRKRR</sequence>
<evidence type="ECO:0000313" key="3">
    <source>
        <dbReference type="Proteomes" id="UP000001542"/>
    </source>
</evidence>
<accession>A2DP31</accession>
<keyword evidence="3" id="KW-1185">Reference proteome</keyword>
<keyword evidence="1" id="KW-0472">Membrane</keyword>
<proteinExistence type="predicted"/>
<evidence type="ECO:0000256" key="1">
    <source>
        <dbReference type="SAM" id="Phobius"/>
    </source>
</evidence>